<dbReference type="EMBL" id="OX451740">
    <property type="protein sequence ID" value="CAI8612332.1"/>
    <property type="molecule type" value="Genomic_DNA"/>
</dbReference>
<gene>
    <name evidence="1" type="ORF">VFH_V029280</name>
</gene>
<proteinExistence type="predicted"/>
<dbReference type="Proteomes" id="UP001157006">
    <property type="component" value="Chromosome 5"/>
</dbReference>
<accession>A0AAV1AV10</accession>
<sequence length="105" mass="12190">MSELVVTRLTTSDYVVYAPKWDSLTTFMVSILQNLKNISYEFVASSSQRQEQLEVKLAYVVGNQEVMATKQDVMKYQLEIVITRKDVMSYKLESIMEILKQNSRP</sequence>
<reference evidence="1 2" key="1">
    <citation type="submission" date="2023-01" db="EMBL/GenBank/DDBJ databases">
        <authorList>
            <person name="Kreplak J."/>
        </authorList>
    </citation>
    <scope>NUCLEOTIDE SEQUENCE [LARGE SCALE GENOMIC DNA]</scope>
</reference>
<dbReference type="AlphaFoldDB" id="A0AAV1AV10"/>
<protein>
    <submittedName>
        <fullName evidence="1">Uncharacterized protein</fullName>
    </submittedName>
</protein>
<organism evidence="1 2">
    <name type="scientific">Vicia faba</name>
    <name type="common">Broad bean</name>
    <name type="synonym">Faba vulgaris</name>
    <dbReference type="NCBI Taxonomy" id="3906"/>
    <lineage>
        <taxon>Eukaryota</taxon>
        <taxon>Viridiplantae</taxon>
        <taxon>Streptophyta</taxon>
        <taxon>Embryophyta</taxon>
        <taxon>Tracheophyta</taxon>
        <taxon>Spermatophyta</taxon>
        <taxon>Magnoliopsida</taxon>
        <taxon>eudicotyledons</taxon>
        <taxon>Gunneridae</taxon>
        <taxon>Pentapetalae</taxon>
        <taxon>rosids</taxon>
        <taxon>fabids</taxon>
        <taxon>Fabales</taxon>
        <taxon>Fabaceae</taxon>
        <taxon>Papilionoideae</taxon>
        <taxon>50 kb inversion clade</taxon>
        <taxon>NPAAA clade</taxon>
        <taxon>Hologalegina</taxon>
        <taxon>IRL clade</taxon>
        <taxon>Fabeae</taxon>
        <taxon>Vicia</taxon>
    </lineage>
</organism>
<evidence type="ECO:0000313" key="1">
    <source>
        <dbReference type="EMBL" id="CAI8612332.1"/>
    </source>
</evidence>
<keyword evidence="2" id="KW-1185">Reference proteome</keyword>
<evidence type="ECO:0000313" key="2">
    <source>
        <dbReference type="Proteomes" id="UP001157006"/>
    </source>
</evidence>
<name>A0AAV1AV10_VICFA</name>